<evidence type="ECO:0000313" key="3">
    <source>
        <dbReference type="EMBL" id="QLH82940.1"/>
    </source>
</evidence>
<dbReference type="Gene3D" id="3.40.50.620">
    <property type="entry name" value="HUPs"/>
    <property type="match status" value="1"/>
</dbReference>
<accession>A0A7D5PF84</accession>
<feature type="domain" description="Glutamine amidotransferase type-2" evidence="2">
    <location>
        <begin position="1"/>
        <end position="199"/>
    </location>
</feature>
<sequence length="590" mass="61341">MTGLIGRSAGGGRLDEMAEAMVGEDWYELESASEGSAAVGVLEHGTRDPDANVVWRGDGLLGVVYGVVSNRDRLALSWGDLFRGVADDSRDTLARLDGPFALACVDTRAGAVHLATDKAGSRPLYYAVGDDTGAAGDDGSDEVAFASELGPLAAERADPTLDARAVGDLLLFGGVVGDRTLVEGVGSLPPATRLTVDDEVSTERYWEPAAEGLAPSGYPDRWLADYRRALADVATTAADRTLWFPGDADSRIAAAVLADQTPPVRTLTCGRPGGGDREAAARVAADLGAPNTQAHGDPDHHLVDAVADAVAATDAMVAWSAVEALTYVTDGLHEDADVLVHGDAALDAATWAGAIGADDSAASALYEHERVLPAESVRDLLATDADPLESVEEVVAASVDGPAERTAADAAGQVRAATELRSRAVQRRQVGTRTLASGPLLDTAARMPAAYRTGTRPISAPVGAGTPPIRRAIADLLGSDLATIPTGPAGGDSTASRDEESDGERGATGDAYVRRYATDDRFRRFVDDLLDGVAERAPLDDEAVSALHERLDEGELSTFAPVAALTGVELWARRHVDDDTAARGRSAVEV</sequence>
<dbReference type="InterPro" id="IPR051786">
    <property type="entry name" value="ASN_synthetase/amidase"/>
</dbReference>
<protein>
    <recommendedName>
        <fullName evidence="2">Glutamine amidotransferase type-2 domain-containing protein</fullName>
    </recommendedName>
</protein>
<dbReference type="RefSeq" id="WP_179918001.1">
    <property type="nucleotide sequence ID" value="NZ_CP058909.1"/>
</dbReference>
<evidence type="ECO:0000313" key="4">
    <source>
        <dbReference type="Proteomes" id="UP000509346"/>
    </source>
</evidence>
<dbReference type="KEGG" id="hpel:HZS54_15480"/>
<reference evidence="3 4" key="1">
    <citation type="submission" date="2020-07" db="EMBL/GenBank/DDBJ databases">
        <title>Halosimplex litoreum sp. nov. and Halosimplex rubrum sp. nov., isolated from different salt environments.</title>
        <authorList>
            <person name="Cui H."/>
        </authorList>
    </citation>
    <scope>NUCLEOTIDE SEQUENCE [LARGE SCALE GENOMIC DNA]</scope>
    <source>
        <strain evidence="3 4">R2</strain>
    </source>
</reference>
<dbReference type="InterPro" id="IPR014729">
    <property type="entry name" value="Rossmann-like_a/b/a_fold"/>
</dbReference>
<dbReference type="InterPro" id="IPR017932">
    <property type="entry name" value="GATase_2_dom"/>
</dbReference>
<dbReference type="EMBL" id="CP058909">
    <property type="protein sequence ID" value="QLH82940.1"/>
    <property type="molecule type" value="Genomic_DNA"/>
</dbReference>
<dbReference type="Gene3D" id="3.60.20.10">
    <property type="entry name" value="Glutamine Phosphoribosylpyrophosphate, subunit 1, domain 1"/>
    <property type="match status" value="1"/>
</dbReference>
<dbReference type="PANTHER" id="PTHR43284:SF1">
    <property type="entry name" value="ASPARAGINE SYNTHETASE"/>
    <property type="match status" value="1"/>
</dbReference>
<gene>
    <name evidence="3" type="ORF">HZS54_15480</name>
</gene>
<dbReference type="PANTHER" id="PTHR43284">
    <property type="entry name" value="ASPARAGINE SYNTHETASE (GLUTAMINE-HYDROLYZING)"/>
    <property type="match status" value="1"/>
</dbReference>
<dbReference type="SUPFAM" id="SSF56235">
    <property type="entry name" value="N-terminal nucleophile aminohydrolases (Ntn hydrolases)"/>
    <property type="match status" value="1"/>
</dbReference>
<dbReference type="PROSITE" id="PS51278">
    <property type="entry name" value="GATASE_TYPE_2"/>
    <property type="match status" value="1"/>
</dbReference>
<dbReference type="Proteomes" id="UP000509346">
    <property type="component" value="Chromosome"/>
</dbReference>
<feature type="region of interest" description="Disordered" evidence="1">
    <location>
        <begin position="481"/>
        <end position="509"/>
    </location>
</feature>
<evidence type="ECO:0000256" key="1">
    <source>
        <dbReference type="SAM" id="MobiDB-lite"/>
    </source>
</evidence>
<dbReference type="GeneID" id="56084019"/>
<dbReference type="Pfam" id="PF13537">
    <property type="entry name" value="GATase_7"/>
    <property type="match status" value="1"/>
</dbReference>
<dbReference type="SUPFAM" id="SSF52402">
    <property type="entry name" value="Adenine nucleotide alpha hydrolases-like"/>
    <property type="match status" value="1"/>
</dbReference>
<keyword evidence="4" id="KW-1185">Reference proteome</keyword>
<evidence type="ECO:0000259" key="2">
    <source>
        <dbReference type="PROSITE" id="PS51278"/>
    </source>
</evidence>
<proteinExistence type="predicted"/>
<dbReference type="OrthoDB" id="8692at2157"/>
<name>A0A7D5PF84_9EURY</name>
<organism evidence="3 4">
    <name type="scientific">Halosimplex pelagicum</name>
    <dbReference type="NCBI Taxonomy" id="869886"/>
    <lineage>
        <taxon>Archaea</taxon>
        <taxon>Methanobacteriati</taxon>
        <taxon>Methanobacteriota</taxon>
        <taxon>Stenosarchaea group</taxon>
        <taxon>Halobacteria</taxon>
        <taxon>Halobacteriales</taxon>
        <taxon>Haloarculaceae</taxon>
        <taxon>Halosimplex</taxon>
    </lineage>
</organism>
<dbReference type="AlphaFoldDB" id="A0A7D5PF84"/>
<feature type="compositionally biased region" description="Basic and acidic residues" evidence="1">
    <location>
        <begin position="495"/>
        <end position="509"/>
    </location>
</feature>
<dbReference type="InterPro" id="IPR029055">
    <property type="entry name" value="Ntn_hydrolases_N"/>
</dbReference>